<dbReference type="InterPro" id="IPR032675">
    <property type="entry name" value="LRR_dom_sf"/>
</dbReference>
<dbReference type="OrthoDB" id="2095648at2759"/>
<dbReference type="PROSITE" id="PS50181">
    <property type="entry name" value="FBOX"/>
    <property type="match status" value="1"/>
</dbReference>
<keyword evidence="3" id="KW-1185">Reference proteome</keyword>
<dbReference type="Gene3D" id="1.20.1280.50">
    <property type="match status" value="1"/>
</dbReference>
<feature type="domain" description="F-box" evidence="1">
    <location>
        <begin position="16"/>
        <end position="63"/>
    </location>
</feature>
<dbReference type="Pfam" id="PF00646">
    <property type="entry name" value="F-box"/>
    <property type="match status" value="1"/>
</dbReference>
<gene>
    <name evidence="2" type="ORF">CTI12_AA571440</name>
</gene>
<dbReference type="InterPro" id="IPR001810">
    <property type="entry name" value="F-box_dom"/>
</dbReference>
<dbReference type="EMBL" id="PKPP01014591">
    <property type="protein sequence ID" value="PWA39505.1"/>
    <property type="molecule type" value="Genomic_DNA"/>
</dbReference>
<dbReference type="InterPro" id="IPR036047">
    <property type="entry name" value="F-box-like_dom_sf"/>
</dbReference>
<reference evidence="2 3" key="1">
    <citation type="journal article" date="2018" name="Mol. Plant">
        <title>The genome of Artemisia annua provides insight into the evolution of Asteraceae family and artemisinin biosynthesis.</title>
        <authorList>
            <person name="Shen Q."/>
            <person name="Zhang L."/>
            <person name="Liao Z."/>
            <person name="Wang S."/>
            <person name="Yan T."/>
            <person name="Shi P."/>
            <person name="Liu M."/>
            <person name="Fu X."/>
            <person name="Pan Q."/>
            <person name="Wang Y."/>
            <person name="Lv Z."/>
            <person name="Lu X."/>
            <person name="Zhang F."/>
            <person name="Jiang W."/>
            <person name="Ma Y."/>
            <person name="Chen M."/>
            <person name="Hao X."/>
            <person name="Li L."/>
            <person name="Tang Y."/>
            <person name="Lv G."/>
            <person name="Zhou Y."/>
            <person name="Sun X."/>
            <person name="Brodelius P.E."/>
            <person name="Rose J.K.C."/>
            <person name="Tang K."/>
        </authorList>
    </citation>
    <scope>NUCLEOTIDE SEQUENCE [LARGE SCALE GENOMIC DNA]</scope>
    <source>
        <strain evidence="3">cv. Huhao1</strain>
        <tissue evidence="2">Leaf</tissue>
    </source>
</reference>
<accession>A0A2U1KRY0</accession>
<dbReference type="PANTHER" id="PTHR38926">
    <property type="entry name" value="F-BOX DOMAIN CONTAINING PROTEIN, EXPRESSED"/>
    <property type="match status" value="1"/>
</dbReference>
<evidence type="ECO:0000313" key="3">
    <source>
        <dbReference type="Proteomes" id="UP000245207"/>
    </source>
</evidence>
<dbReference type="AlphaFoldDB" id="A0A2U1KRY0"/>
<dbReference type="SUPFAM" id="SSF81383">
    <property type="entry name" value="F-box domain"/>
    <property type="match status" value="1"/>
</dbReference>
<protein>
    <submittedName>
        <fullName evidence="2">RNI-like superfamily protein</fullName>
    </submittedName>
</protein>
<organism evidence="2 3">
    <name type="scientific">Artemisia annua</name>
    <name type="common">Sweet wormwood</name>
    <dbReference type="NCBI Taxonomy" id="35608"/>
    <lineage>
        <taxon>Eukaryota</taxon>
        <taxon>Viridiplantae</taxon>
        <taxon>Streptophyta</taxon>
        <taxon>Embryophyta</taxon>
        <taxon>Tracheophyta</taxon>
        <taxon>Spermatophyta</taxon>
        <taxon>Magnoliopsida</taxon>
        <taxon>eudicotyledons</taxon>
        <taxon>Gunneridae</taxon>
        <taxon>Pentapetalae</taxon>
        <taxon>asterids</taxon>
        <taxon>campanulids</taxon>
        <taxon>Asterales</taxon>
        <taxon>Asteraceae</taxon>
        <taxon>Asteroideae</taxon>
        <taxon>Anthemideae</taxon>
        <taxon>Artemisiinae</taxon>
        <taxon>Artemisia</taxon>
    </lineage>
</organism>
<sequence length="292" mass="33552">MPRGRKSKQERADKQKRDWLKLPSDVTRNILYKVGVIDILENAQKVCTAWRKICKDPSMWRVIYMTNFWDPNARPPLQDMCKHAVDRSQGQLVDLTIVDFGNDDLLLYVADRASNLRRLEAAWCYEDIYNDWSVALKKFAVLEELSLYETGISEEAIETAGRYCPMLRTLKVNQRAITYSGEECEDMAIAIGKNLPELRHLELIGDSMSDIGLKAILDGCRHLESLDLRDCLNIDLKGDIVKRCSQQIKYLKVSNDSHEPYVYEVDSRIRYTPPTCSFVFVLYGCSCSEDGC</sequence>
<evidence type="ECO:0000259" key="1">
    <source>
        <dbReference type="PROSITE" id="PS50181"/>
    </source>
</evidence>
<comment type="caution">
    <text evidence="2">The sequence shown here is derived from an EMBL/GenBank/DDBJ whole genome shotgun (WGS) entry which is preliminary data.</text>
</comment>
<dbReference type="CDD" id="cd22164">
    <property type="entry name" value="F-box_AtSKIP19-like"/>
    <property type="match status" value="1"/>
</dbReference>
<dbReference type="SUPFAM" id="SSF52047">
    <property type="entry name" value="RNI-like"/>
    <property type="match status" value="1"/>
</dbReference>
<dbReference type="STRING" id="35608.A0A2U1KRY0"/>
<evidence type="ECO:0000313" key="2">
    <source>
        <dbReference type="EMBL" id="PWA39505.1"/>
    </source>
</evidence>
<name>A0A2U1KRY0_ARTAN</name>
<dbReference type="Gene3D" id="3.80.10.10">
    <property type="entry name" value="Ribonuclease Inhibitor"/>
    <property type="match status" value="1"/>
</dbReference>
<proteinExistence type="predicted"/>
<dbReference type="PANTHER" id="PTHR38926:SF80">
    <property type="entry name" value="F-BOX DOMAIN, LEUCINE-RICH REPEAT DOMAIN SUPERFAMILY"/>
    <property type="match status" value="1"/>
</dbReference>
<dbReference type="Proteomes" id="UP000245207">
    <property type="component" value="Unassembled WGS sequence"/>
</dbReference>